<feature type="domain" description="Guanylate cyclase" evidence="4">
    <location>
        <begin position="20"/>
        <end position="141"/>
    </location>
</feature>
<dbReference type="GO" id="GO:0005886">
    <property type="term" value="C:plasma membrane"/>
    <property type="evidence" value="ECO:0007669"/>
    <property type="project" value="UniProtKB-SubCell"/>
</dbReference>
<sequence>MPTDLLFPLPAQATPSQLACLVMVDLVGSTRLAHLLPLDHYTSLMAEFVQVLILSFEARGGQVLQHQGDAVLALWDEQHVSAGITAALEAHERSARLSLAAMLGVTLQVRSGVAVGQVITGMVGGQPSAYGLPVNYACRLCSAAHPGETLVCGGASKMDHLRQVSYTPRTLPSLHGFNTECVAFTAQLRPQPEQHSHGHMKAG</sequence>
<dbReference type="GO" id="GO:0006171">
    <property type="term" value="P:cAMP biosynthetic process"/>
    <property type="evidence" value="ECO:0007669"/>
    <property type="project" value="TreeGrafter"/>
</dbReference>
<evidence type="ECO:0000256" key="2">
    <source>
        <dbReference type="ARBA" id="ARBA00022475"/>
    </source>
</evidence>
<dbReference type="CDD" id="cd07302">
    <property type="entry name" value="CHD"/>
    <property type="match status" value="1"/>
</dbReference>
<dbReference type="Gene3D" id="3.30.70.1230">
    <property type="entry name" value="Nucleotide cyclase"/>
    <property type="match status" value="1"/>
</dbReference>
<evidence type="ECO:0000313" key="5">
    <source>
        <dbReference type="EMBL" id="ANE42528.1"/>
    </source>
</evidence>
<protein>
    <submittedName>
        <fullName evidence="5">Guanylate cyclase</fullName>
    </submittedName>
</protein>
<dbReference type="RefSeq" id="WP_064013571.1">
    <property type="nucleotide sequence ID" value="NZ_CP011387.1"/>
</dbReference>
<dbReference type="Proteomes" id="UP000077363">
    <property type="component" value="Chromosome"/>
</dbReference>
<keyword evidence="3" id="KW-0472">Membrane</keyword>
<dbReference type="STRING" id="1182568.SU48_00735"/>
<comment type="subcellular location">
    <subcellularLocation>
        <location evidence="1">Cell membrane</location>
        <topology evidence="1">Multi-pass membrane protein</topology>
    </subcellularLocation>
</comment>
<evidence type="ECO:0000256" key="3">
    <source>
        <dbReference type="ARBA" id="ARBA00023136"/>
    </source>
</evidence>
<dbReference type="InterPro" id="IPR001054">
    <property type="entry name" value="A/G_cyclase"/>
</dbReference>
<keyword evidence="6" id="KW-1185">Reference proteome</keyword>
<dbReference type="OrthoDB" id="310836at2"/>
<gene>
    <name evidence="5" type="ORF">SU48_00735</name>
</gene>
<evidence type="ECO:0000313" key="6">
    <source>
        <dbReference type="Proteomes" id="UP000077363"/>
    </source>
</evidence>
<organism evidence="5 6">
    <name type="scientific">Deinococcus puniceus</name>
    <dbReference type="NCBI Taxonomy" id="1182568"/>
    <lineage>
        <taxon>Bacteria</taxon>
        <taxon>Thermotogati</taxon>
        <taxon>Deinococcota</taxon>
        <taxon>Deinococci</taxon>
        <taxon>Deinococcales</taxon>
        <taxon>Deinococcaceae</taxon>
        <taxon>Deinococcus</taxon>
    </lineage>
</organism>
<name>A0A172T673_9DEIO</name>
<dbReference type="PROSITE" id="PS50125">
    <property type="entry name" value="GUANYLATE_CYCLASE_2"/>
    <property type="match status" value="1"/>
</dbReference>
<accession>A0A172T673</accession>
<dbReference type="PANTHER" id="PTHR43081">
    <property type="entry name" value="ADENYLATE CYCLASE, TERMINAL-DIFFERENTIATION SPECIFIC-RELATED"/>
    <property type="match status" value="1"/>
</dbReference>
<dbReference type="AlphaFoldDB" id="A0A172T673"/>
<dbReference type="PATRIC" id="fig|1182568.3.peg.152"/>
<dbReference type="PANTHER" id="PTHR43081:SF17">
    <property type="entry name" value="BLL5647 PROTEIN"/>
    <property type="match status" value="1"/>
</dbReference>
<dbReference type="GO" id="GO:0035556">
    <property type="term" value="P:intracellular signal transduction"/>
    <property type="evidence" value="ECO:0007669"/>
    <property type="project" value="InterPro"/>
</dbReference>
<dbReference type="SUPFAM" id="SSF55073">
    <property type="entry name" value="Nucleotide cyclase"/>
    <property type="match status" value="1"/>
</dbReference>
<dbReference type="InterPro" id="IPR029787">
    <property type="entry name" value="Nucleotide_cyclase"/>
</dbReference>
<keyword evidence="2" id="KW-1003">Cell membrane</keyword>
<evidence type="ECO:0000256" key="1">
    <source>
        <dbReference type="ARBA" id="ARBA00004651"/>
    </source>
</evidence>
<dbReference type="GO" id="GO:0004016">
    <property type="term" value="F:adenylate cyclase activity"/>
    <property type="evidence" value="ECO:0007669"/>
    <property type="project" value="UniProtKB-ARBA"/>
</dbReference>
<proteinExistence type="predicted"/>
<dbReference type="KEGG" id="dpu:SU48_00735"/>
<dbReference type="EMBL" id="CP011387">
    <property type="protein sequence ID" value="ANE42528.1"/>
    <property type="molecule type" value="Genomic_DNA"/>
</dbReference>
<evidence type="ECO:0000259" key="4">
    <source>
        <dbReference type="PROSITE" id="PS50125"/>
    </source>
</evidence>
<dbReference type="InterPro" id="IPR050697">
    <property type="entry name" value="Adenylyl/Guanylyl_Cyclase_3/4"/>
</dbReference>
<reference evidence="5 6" key="1">
    <citation type="submission" date="2015-01" db="EMBL/GenBank/DDBJ databases">
        <title>Deinococcus puniceus/DY1/ whole genome sequencing.</title>
        <authorList>
            <person name="Kim M.K."/>
            <person name="Srinivasan S."/>
            <person name="Lee J.-J."/>
        </authorList>
    </citation>
    <scope>NUCLEOTIDE SEQUENCE [LARGE SCALE GENOMIC DNA]</scope>
    <source>
        <strain evidence="5 6">DY1</strain>
    </source>
</reference>